<dbReference type="EMBL" id="FXUY01000001">
    <property type="protein sequence ID" value="SMQ25696.1"/>
    <property type="molecule type" value="Genomic_DNA"/>
</dbReference>
<name>A0ACD2U5C6_9PSED</name>
<protein>
    <submittedName>
        <fullName evidence="1">Uncharacterized membrane protein</fullName>
    </submittedName>
</protein>
<comment type="caution">
    <text evidence="1">The sequence shown here is derived from an EMBL/GenBank/DDBJ whole genome shotgun (WGS) entry which is preliminary data.</text>
</comment>
<dbReference type="Proteomes" id="UP001158048">
    <property type="component" value="Unassembled WGS sequence"/>
</dbReference>
<organism evidence="1 2">
    <name type="scientific">Pseudomonas helmanticensis</name>
    <dbReference type="NCBI Taxonomy" id="1471381"/>
    <lineage>
        <taxon>Bacteria</taxon>
        <taxon>Pseudomonadati</taxon>
        <taxon>Pseudomonadota</taxon>
        <taxon>Gammaproteobacteria</taxon>
        <taxon>Pseudomonadales</taxon>
        <taxon>Pseudomonadaceae</taxon>
        <taxon>Pseudomonas</taxon>
    </lineage>
</organism>
<evidence type="ECO:0000313" key="1">
    <source>
        <dbReference type="EMBL" id="SMQ25696.1"/>
    </source>
</evidence>
<sequence length="138" mass="15109">MKKALIAYVATLLTFLLLDGIWLGLLMAPTYRELLGSLMLEKPLLVPAAVFYCLYVSGCVVFVVLPALSWQRAAKMGALLGLVAYGTYDLTNWATLRGWSVQVTLLDWAWGTFATALACTVGFLLARRFAGADLTRVD</sequence>
<accession>A0ACD2U5C6</accession>
<proteinExistence type="predicted"/>
<keyword evidence="2" id="KW-1185">Reference proteome</keyword>
<reference evidence="1" key="1">
    <citation type="submission" date="2017-05" db="EMBL/GenBank/DDBJ databases">
        <authorList>
            <person name="Varghese N."/>
            <person name="Submissions S."/>
        </authorList>
    </citation>
    <scope>NUCLEOTIDE SEQUENCE</scope>
    <source>
        <strain evidence="1">LMG 28168</strain>
    </source>
</reference>
<gene>
    <name evidence="1" type="ORF">SAMN04488483_2475</name>
</gene>
<evidence type="ECO:0000313" key="2">
    <source>
        <dbReference type="Proteomes" id="UP001158048"/>
    </source>
</evidence>